<protein>
    <submittedName>
        <fullName evidence="3">Glycosyltransferase involved in cell wall bisynthesis</fullName>
    </submittedName>
</protein>
<gene>
    <name evidence="3" type="ORF">SAMN05444370_10874</name>
</gene>
<dbReference type="Pfam" id="PF12000">
    <property type="entry name" value="Glyco_trans_4_3"/>
    <property type="match status" value="1"/>
</dbReference>
<reference evidence="3 4" key="1">
    <citation type="submission" date="2016-10" db="EMBL/GenBank/DDBJ databases">
        <authorList>
            <person name="de Groot N.N."/>
        </authorList>
    </citation>
    <scope>NUCLEOTIDE SEQUENCE [LARGE SCALE GENOMIC DNA]</scope>
    <source>
        <strain evidence="3 4">DSM 15345</strain>
    </source>
</reference>
<dbReference type="Gene3D" id="3.40.50.2000">
    <property type="entry name" value="Glycogen Phosphorylase B"/>
    <property type="match status" value="1"/>
</dbReference>
<evidence type="ECO:0000313" key="3">
    <source>
        <dbReference type="EMBL" id="SEA64705.1"/>
    </source>
</evidence>
<evidence type="ECO:0000313" key="4">
    <source>
        <dbReference type="Proteomes" id="UP000198703"/>
    </source>
</evidence>
<keyword evidence="4" id="KW-1185">Reference proteome</keyword>
<organism evidence="3 4">
    <name type="scientific">Rubrimonas cliftonensis</name>
    <dbReference type="NCBI Taxonomy" id="89524"/>
    <lineage>
        <taxon>Bacteria</taxon>
        <taxon>Pseudomonadati</taxon>
        <taxon>Pseudomonadota</taxon>
        <taxon>Alphaproteobacteria</taxon>
        <taxon>Rhodobacterales</taxon>
        <taxon>Paracoccaceae</taxon>
        <taxon>Rubrimonas</taxon>
    </lineage>
</organism>
<dbReference type="Proteomes" id="UP000198703">
    <property type="component" value="Unassembled WGS sequence"/>
</dbReference>
<dbReference type="RefSeq" id="WP_175478906.1">
    <property type="nucleotide sequence ID" value="NZ_FNQM01000008.1"/>
</dbReference>
<sequence length="403" mass="43385">MRILFVHTNFPGQFGAFGAWLARQGDDVCFATAAQATPPRGCRMMLFEAAEDGAPETHRHARGLDRALRNAESFAATAVKAKAAGIDPQVVVAHSGWGAGTYAKAVWPGAAFVPYLEWWYRHPRPDIHPDDPPPGDETALRARAAARNAPMLVDLAQADMAFCPAEFQAAQFPDWIRARLTVAPDGVDAAGLKPDPAARAQLAEHGVPDDAEVVSYATRGMEPYRGFPEFMRALALAQKARPKLHAVIAGRDRVAYGAALPAGESWKARMLAELDLDESRLHFTGLLAPAPYAALLQGTDAHVYLTVPFVLSWSFLEAMSAGAPLIANDAAPIREALGASDGALLVDHYDPQALAAAIVATLEDRAGARARGLRARQRILAAYDRAWIWPARAAALRRLAERA</sequence>
<dbReference type="GO" id="GO:0016757">
    <property type="term" value="F:glycosyltransferase activity"/>
    <property type="evidence" value="ECO:0007669"/>
    <property type="project" value="TreeGrafter"/>
</dbReference>
<dbReference type="Pfam" id="PF13692">
    <property type="entry name" value="Glyco_trans_1_4"/>
    <property type="match status" value="1"/>
</dbReference>
<keyword evidence="1 3" id="KW-0808">Transferase</keyword>
<accession>A0A1H4CW83</accession>
<dbReference type="SUPFAM" id="SSF53756">
    <property type="entry name" value="UDP-Glycosyltransferase/glycogen phosphorylase"/>
    <property type="match status" value="1"/>
</dbReference>
<dbReference type="EMBL" id="FNQM01000008">
    <property type="protein sequence ID" value="SEA64705.1"/>
    <property type="molecule type" value="Genomic_DNA"/>
</dbReference>
<dbReference type="PANTHER" id="PTHR46401:SF2">
    <property type="entry name" value="GLYCOSYLTRANSFERASE WBBK-RELATED"/>
    <property type="match status" value="1"/>
</dbReference>
<dbReference type="STRING" id="89524.SAMN05444370_10874"/>
<dbReference type="GO" id="GO:0009103">
    <property type="term" value="P:lipopolysaccharide biosynthetic process"/>
    <property type="evidence" value="ECO:0007669"/>
    <property type="project" value="TreeGrafter"/>
</dbReference>
<proteinExistence type="predicted"/>
<name>A0A1H4CW83_9RHOB</name>
<evidence type="ECO:0000256" key="1">
    <source>
        <dbReference type="ARBA" id="ARBA00022679"/>
    </source>
</evidence>
<feature type="domain" description="Glycosyl transferase family 4" evidence="2">
    <location>
        <begin position="25"/>
        <end position="189"/>
    </location>
</feature>
<evidence type="ECO:0000259" key="2">
    <source>
        <dbReference type="Pfam" id="PF12000"/>
    </source>
</evidence>
<dbReference type="AlphaFoldDB" id="A0A1H4CW83"/>
<dbReference type="PANTHER" id="PTHR46401">
    <property type="entry name" value="GLYCOSYLTRANSFERASE WBBK-RELATED"/>
    <property type="match status" value="1"/>
</dbReference>
<dbReference type="InterPro" id="IPR022623">
    <property type="entry name" value="Glyco_trans_4"/>
</dbReference>